<evidence type="ECO:0000256" key="2">
    <source>
        <dbReference type="SAM" id="SignalP"/>
    </source>
</evidence>
<dbReference type="AlphaFoldDB" id="A0A397T0Z2"/>
<comment type="caution">
    <text evidence="3">The sequence shown here is derived from an EMBL/GenBank/DDBJ whole genome shotgun (WGS) entry which is preliminary data.</text>
</comment>
<evidence type="ECO:0000313" key="3">
    <source>
        <dbReference type="EMBL" id="RIA90546.1"/>
    </source>
</evidence>
<reference evidence="3 4" key="1">
    <citation type="submission" date="2018-06" db="EMBL/GenBank/DDBJ databases">
        <title>Comparative genomics reveals the genomic features of Rhizophagus irregularis, R. cerebriforme, R. diaphanum and Gigaspora rosea, and their symbiotic lifestyle signature.</title>
        <authorList>
            <person name="Morin E."/>
            <person name="San Clemente H."/>
            <person name="Chen E.C.H."/>
            <person name="De La Providencia I."/>
            <person name="Hainaut M."/>
            <person name="Kuo A."/>
            <person name="Kohler A."/>
            <person name="Murat C."/>
            <person name="Tang N."/>
            <person name="Roy S."/>
            <person name="Loubradou J."/>
            <person name="Henrissat B."/>
            <person name="Grigoriev I.V."/>
            <person name="Corradi N."/>
            <person name="Roux C."/>
            <person name="Martin F.M."/>
        </authorList>
    </citation>
    <scope>NUCLEOTIDE SEQUENCE [LARGE SCALE GENOMIC DNA]</scope>
    <source>
        <strain evidence="3 4">DAOM 227022</strain>
    </source>
</reference>
<dbReference type="Proteomes" id="UP000265703">
    <property type="component" value="Unassembled WGS sequence"/>
</dbReference>
<evidence type="ECO:0000256" key="1">
    <source>
        <dbReference type="SAM" id="Phobius"/>
    </source>
</evidence>
<keyword evidence="2" id="KW-0732">Signal</keyword>
<feature type="transmembrane region" description="Helical" evidence="1">
    <location>
        <begin position="38"/>
        <end position="58"/>
    </location>
</feature>
<feature type="signal peptide" evidence="2">
    <location>
        <begin position="1"/>
        <end position="22"/>
    </location>
</feature>
<name>A0A397T0Z2_9GLOM</name>
<accession>A0A397T0Z2</accession>
<sequence>MRSSTLAIFLVALLFTITLAFAEETQQIEKRQYGYSAGSTIELSFMTFAIMVFTSLFAF</sequence>
<protein>
    <submittedName>
        <fullName evidence="3">Uncharacterized protein</fullName>
    </submittedName>
</protein>
<dbReference type="OrthoDB" id="2387962at2759"/>
<keyword evidence="4" id="KW-1185">Reference proteome</keyword>
<keyword evidence="1" id="KW-1133">Transmembrane helix</keyword>
<keyword evidence="1" id="KW-0812">Transmembrane</keyword>
<organism evidence="3 4">
    <name type="scientific">Glomus cerebriforme</name>
    <dbReference type="NCBI Taxonomy" id="658196"/>
    <lineage>
        <taxon>Eukaryota</taxon>
        <taxon>Fungi</taxon>
        <taxon>Fungi incertae sedis</taxon>
        <taxon>Mucoromycota</taxon>
        <taxon>Glomeromycotina</taxon>
        <taxon>Glomeromycetes</taxon>
        <taxon>Glomerales</taxon>
        <taxon>Glomeraceae</taxon>
        <taxon>Glomus</taxon>
    </lineage>
</organism>
<keyword evidence="1" id="KW-0472">Membrane</keyword>
<feature type="chain" id="PRO_5017291424" evidence="2">
    <location>
        <begin position="23"/>
        <end position="59"/>
    </location>
</feature>
<proteinExistence type="predicted"/>
<evidence type="ECO:0000313" key="4">
    <source>
        <dbReference type="Proteomes" id="UP000265703"/>
    </source>
</evidence>
<gene>
    <name evidence="3" type="ORF">C1645_769807</name>
</gene>
<dbReference type="EMBL" id="QKYT01000178">
    <property type="protein sequence ID" value="RIA90546.1"/>
    <property type="molecule type" value="Genomic_DNA"/>
</dbReference>